<dbReference type="OrthoDB" id="1797861at2"/>
<gene>
    <name evidence="2" type="ORF">SAMN05443529_12867</name>
</gene>
<dbReference type="STRING" id="1121419.SAMN05443529_12867"/>
<evidence type="ECO:0000256" key="1">
    <source>
        <dbReference type="SAM" id="Phobius"/>
    </source>
</evidence>
<sequence>MSTDDFIRSKSDLVHKPFTSVVILRKNYLGIVNAYPSTKDSVPNHCSTKPDYHPEFVNVQSSEQTIRKKEPFKLGQKVDKIVSLNKALYFTPPKRFVKLLCLVITLSGILIVKNKQRKFH</sequence>
<dbReference type="RefSeq" id="WP_092335264.1">
    <property type="nucleotide sequence ID" value="NZ_FNCP01000028.1"/>
</dbReference>
<evidence type="ECO:0000313" key="2">
    <source>
        <dbReference type="EMBL" id="SDI17774.1"/>
    </source>
</evidence>
<keyword evidence="3" id="KW-1185">Reference proteome</keyword>
<organism evidence="2 3">
    <name type="scientific">Desulfosporosinus hippei DSM 8344</name>
    <dbReference type="NCBI Taxonomy" id="1121419"/>
    <lineage>
        <taxon>Bacteria</taxon>
        <taxon>Bacillati</taxon>
        <taxon>Bacillota</taxon>
        <taxon>Clostridia</taxon>
        <taxon>Eubacteriales</taxon>
        <taxon>Desulfitobacteriaceae</taxon>
        <taxon>Desulfosporosinus</taxon>
    </lineage>
</organism>
<keyword evidence="1" id="KW-1133">Transmembrane helix</keyword>
<evidence type="ECO:0000313" key="3">
    <source>
        <dbReference type="Proteomes" id="UP000198656"/>
    </source>
</evidence>
<reference evidence="3" key="1">
    <citation type="submission" date="2016-10" db="EMBL/GenBank/DDBJ databases">
        <authorList>
            <person name="Varghese N."/>
            <person name="Submissions S."/>
        </authorList>
    </citation>
    <scope>NUCLEOTIDE SEQUENCE [LARGE SCALE GENOMIC DNA]</scope>
    <source>
        <strain evidence="3">DSM 8344</strain>
    </source>
</reference>
<dbReference type="EMBL" id="FNCP01000028">
    <property type="protein sequence ID" value="SDI17774.1"/>
    <property type="molecule type" value="Genomic_DNA"/>
</dbReference>
<keyword evidence="1" id="KW-0812">Transmembrane</keyword>
<proteinExistence type="predicted"/>
<dbReference type="Proteomes" id="UP000198656">
    <property type="component" value="Unassembled WGS sequence"/>
</dbReference>
<keyword evidence="1" id="KW-0472">Membrane</keyword>
<protein>
    <submittedName>
        <fullName evidence="2">Uncharacterized protein</fullName>
    </submittedName>
</protein>
<name>A0A1G8IFT5_9FIRM</name>
<dbReference type="AlphaFoldDB" id="A0A1G8IFT5"/>
<accession>A0A1G8IFT5</accession>
<feature type="transmembrane region" description="Helical" evidence="1">
    <location>
        <begin position="96"/>
        <end position="112"/>
    </location>
</feature>